<gene>
    <name evidence="1" type="ORF">SAMN06265360_12069</name>
</gene>
<dbReference type="RefSeq" id="WP_089302847.1">
    <property type="nucleotide sequence ID" value="NZ_FZNW01000020.1"/>
</dbReference>
<protein>
    <recommendedName>
        <fullName evidence="3">Excreted virulence factor EspC, type VII ESX diderm</fullName>
    </recommendedName>
</protein>
<dbReference type="Proteomes" id="UP000198348">
    <property type="component" value="Unassembled WGS sequence"/>
</dbReference>
<accession>A0A238ZB73</accession>
<keyword evidence="2" id="KW-1185">Reference proteome</keyword>
<reference evidence="1 2" key="1">
    <citation type="submission" date="2017-06" db="EMBL/GenBank/DDBJ databases">
        <authorList>
            <person name="Kim H.J."/>
            <person name="Triplett B.A."/>
        </authorList>
    </citation>
    <scope>NUCLEOTIDE SEQUENCE [LARGE SCALE GENOMIC DNA]</scope>
    <source>
        <strain evidence="1 2">DSM 45207</strain>
    </source>
</reference>
<dbReference type="EMBL" id="FZNW01000020">
    <property type="protein sequence ID" value="SNR80786.1"/>
    <property type="molecule type" value="Genomic_DNA"/>
</dbReference>
<name>A0A238ZB73_9PSEU</name>
<evidence type="ECO:0008006" key="3">
    <source>
        <dbReference type="Google" id="ProtNLM"/>
    </source>
</evidence>
<organism evidence="1 2">
    <name type="scientific">Haloechinothrix alba</name>
    <dbReference type="NCBI Taxonomy" id="664784"/>
    <lineage>
        <taxon>Bacteria</taxon>
        <taxon>Bacillati</taxon>
        <taxon>Actinomycetota</taxon>
        <taxon>Actinomycetes</taxon>
        <taxon>Pseudonocardiales</taxon>
        <taxon>Pseudonocardiaceae</taxon>
        <taxon>Haloechinothrix</taxon>
    </lineage>
</organism>
<proteinExistence type="predicted"/>
<evidence type="ECO:0000313" key="1">
    <source>
        <dbReference type="EMBL" id="SNR80786.1"/>
    </source>
</evidence>
<evidence type="ECO:0000313" key="2">
    <source>
        <dbReference type="Proteomes" id="UP000198348"/>
    </source>
</evidence>
<dbReference type="AlphaFoldDB" id="A0A238ZB73"/>
<sequence>METPSHDGPVRVLIVSERPELPHSLDVATLAVRELDSDQLSAVRAAGLIAQLTVQLLRWQDSLTRAHGALDEAAAASQRASVARDHLASALEHTEQLCVRLSDARDVLDCHWPRQPASLAHG</sequence>